<organism evidence="1 2">
    <name type="scientific">Leucogyrophana mollusca</name>
    <dbReference type="NCBI Taxonomy" id="85980"/>
    <lineage>
        <taxon>Eukaryota</taxon>
        <taxon>Fungi</taxon>
        <taxon>Dikarya</taxon>
        <taxon>Basidiomycota</taxon>
        <taxon>Agaricomycotina</taxon>
        <taxon>Agaricomycetes</taxon>
        <taxon>Agaricomycetidae</taxon>
        <taxon>Boletales</taxon>
        <taxon>Boletales incertae sedis</taxon>
        <taxon>Leucogyrophana</taxon>
    </lineage>
</organism>
<dbReference type="EMBL" id="MU266423">
    <property type="protein sequence ID" value="KAH7924483.1"/>
    <property type="molecule type" value="Genomic_DNA"/>
</dbReference>
<proteinExistence type="predicted"/>
<dbReference type="Proteomes" id="UP000790709">
    <property type="component" value="Unassembled WGS sequence"/>
</dbReference>
<sequence>MQSESAIFARDPILYFADGNIVLSALTSEKKGTLFRIHKSVLSLHSPVFADMFALPEPPSGVNDAYDGVPLVHLHDDAIHVRELLQTFYQPTSLNLVRYDPNTPDKIRGCLLLAKKYQIKSLYDHLVKHFRADWPQSLQEWDALEEEIGLRLNQFQLADINTEFDINYVDDVFPEPASAIRLARELDIPEILPAAFYQLSRLDVTHDRDRWADYTGYDDFYTSLREGERSAHWSLLTSEELIHVFLGREGLQRFAQSLQWKFRHVACTKCCSGPIQDFFDSSSGTPTTC</sequence>
<name>A0ACB8BGV1_9AGAM</name>
<evidence type="ECO:0000313" key="1">
    <source>
        <dbReference type="EMBL" id="KAH7924483.1"/>
    </source>
</evidence>
<protein>
    <submittedName>
        <fullName evidence="1">Uncharacterized protein</fullName>
    </submittedName>
</protein>
<keyword evidence="2" id="KW-1185">Reference proteome</keyword>
<evidence type="ECO:0000313" key="2">
    <source>
        <dbReference type="Proteomes" id="UP000790709"/>
    </source>
</evidence>
<accession>A0ACB8BGV1</accession>
<reference evidence="1" key="1">
    <citation type="journal article" date="2021" name="New Phytol.">
        <title>Evolutionary innovations through gain and loss of genes in the ectomycorrhizal Boletales.</title>
        <authorList>
            <person name="Wu G."/>
            <person name="Miyauchi S."/>
            <person name="Morin E."/>
            <person name="Kuo A."/>
            <person name="Drula E."/>
            <person name="Varga T."/>
            <person name="Kohler A."/>
            <person name="Feng B."/>
            <person name="Cao Y."/>
            <person name="Lipzen A."/>
            <person name="Daum C."/>
            <person name="Hundley H."/>
            <person name="Pangilinan J."/>
            <person name="Johnson J."/>
            <person name="Barry K."/>
            <person name="LaButti K."/>
            <person name="Ng V."/>
            <person name="Ahrendt S."/>
            <person name="Min B."/>
            <person name="Choi I.G."/>
            <person name="Park H."/>
            <person name="Plett J.M."/>
            <person name="Magnuson J."/>
            <person name="Spatafora J.W."/>
            <person name="Nagy L.G."/>
            <person name="Henrissat B."/>
            <person name="Grigoriev I.V."/>
            <person name="Yang Z.L."/>
            <person name="Xu J."/>
            <person name="Martin F.M."/>
        </authorList>
    </citation>
    <scope>NUCLEOTIDE SEQUENCE</scope>
    <source>
        <strain evidence="1">KUC20120723A-06</strain>
    </source>
</reference>
<comment type="caution">
    <text evidence="1">The sequence shown here is derived from an EMBL/GenBank/DDBJ whole genome shotgun (WGS) entry which is preliminary data.</text>
</comment>
<gene>
    <name evidence="1" type="ORF">BV22DRAFT_1035082</name>
</gene>